<dbReference type="Gene3D" id="3.40.50.300">
    <property type="entry name" value="P-loop containing nucleotide triphosphate hydrolases"/>
    <property type="match status" value="1"/>
</dbReference>
<keyword evidence="3" id="KW-1185">Reference proteome</keyword>
<dbReference type="RefSeq" id="WP_274692037.1">
    <property type="nucleotide sequence ID" value="NZ_JAPMOU010000081.1"/>
</dbReference>
<protein>
    <submittedName>
        <fullName evidence="2">ATP-binding protein</fullName>
    </submittedName>
</protein>
<dbReference type="InterPro" id="IPR041664">
    <property type="entry name" value="AAA_16"/>
</dbReference>
<name>A0ABT5UL22_9GAMM</name>
<keyword evidence="2" id="KW-0547">Nucleotide-binding</keyword>
<proteinExistence type="predicted"/>
<evidence type="ECO:0000259" key="1">
    <source>
        <dbReference type="Pfam" id="PF13191"/>
    </source>
</evidence>
<dbReference type="GO" id="GO:0005524">
    <property type="term" value="F:ATP binding"/>
    <property type="evidence" value="ECO:0007669"/>
    <property type="project" value="UniProtKB-KW"/>
</dbReference>
<dbReference type="SUPFAM" id="SSF52540">
    <property type="entry name" value="P-loop containing nucleoside triphosphate hydrolases"/>
    <property type="match status" value="1"/>
</dbReference>
<comment type="caution">
    <text evidence="2">The sequence shown here is derived from an EMBL/GenBank/DDBJ whole genome shotgun (WGS) entry which is preliminary data.</text>
</comment>
<dbReference type="Proteomes" id="UP001528823">
    <property type="component" value="Unassembled WGS sequence"/>
</dbReference>
<dbReference type="Pfam" id="PF13191">
    <property type="entry name" value="AAA_16"/>
    <property type="match status" value="1"/>
</dbReference>
<accession>A0ABT5UL22</accession>
<dbReference type="InterPro" id="IPR027417">
    <property type="entry name" value="P-loop_NTPase"/>
</dbReference>
<keyword evidence="2" id="KW-0067">ATP-binding</keyword>
<organism evidence="2 3">
    <name type="scientific">Spartinivicinus poritis</name>
    <dbReference type="NCBI Taxonomy" id="2994640"/>
    <lineage>
        <taxon>Bacteria</taxon>
        <taxon>Pseudomonadati</taxon>
        <taxon>Pseudomonadota</taxon>
        <taxon>Gammaproteobacteria</taxon>
        <taxon>Oceanospirillales</taxon>
        <taxon>Zooshikellaceae</taxon>
        <taxon>Spartinivicinus</taxon>
    </lineage>
</organism>
<dbReference type="EMBL" id="JAPMOU010000081">
    <property type="protein sequence ID" value="MDE1465734.1"/>
    <property type="molecule type" value="Genomic_DNA"/>
</dbReference>
<evidence type="ECO:0000313" key="3">
    <source>
        <dbReference type="Proteomes" id="UP001528823"/>
    </source>
</evidence>
<sequence>MKKWNTDTALLKFKKINSQEYDKYLSESDTRSKLIDYILIECLGWDETNIIREERCIDSGLYLDYKLSTNMPIIIIEAKKNSACFNLPDSSNQREYKVGGVLSKCKFLIRAMEQARNYSISKGILFTVVTNGNEYVFFRSHNQQGIEWVDHNVVIFRSHEDIEENFDLFCKLLSKTSAENGTIQKTLGISGSSSDEDLTYKILDTKYLNRPRRKDRNSLFPVIGDIIHRVFQDLASQEATPDILEHCYVDSPKKPDKKSPYTDIKTNELSVNKNNAGEFQQRILSTLKTGKTNHKEVILLIGSVGVGKSTFIQRFRKVLAKKEIDNDGIWIYFNFKNYSDTGITLDSFISSQIEKILINEYSYLGLDEWKFLKQVYHNEYEKLKRGPLAPLHDINPQKFELSFGEKVDEWSSEKREEHFTKILSTASKRLKKTIFLVFDNADQLNTETQNSIFLAAQKLTEEINCYALLAMREESYWKNRDCGPLNAFHTTAYNVQPASLHQVLSKRFNYTKSLIRTNEYELNSKINITKEELEKVFSRIIKTLLGSDQTYINFIESTAARDMRRALDTVAYFMISGHTNIDAILRDERKEQPDGFIIPFHEFLNSIILRDNEVYSESDCDTLNLFNTMGNSDISNCNIVAVLGNILYSKNSKSDIGIGYVLIEDIIRDCHSVGILPDTTTSILVNLNSRRLIETETTIKNEIKSSSYVRATISGNYYIEKLSKMIGYLSLIVYQTPICRAKTFKKLNRLKTEIDSFCLNDYGSRLNRVIKKMEMTEVFIDYLYSEFQRSSFINETNKFSKESINLVKDMKSQFIIERENIIKRAKNLFCNNYSK</sequence>
<evidence type="ECO:0000313" key="2">
    <source>
        <dbReference type="EMBL" id="MDE1465734.1"/>
    </source>
</evidence>
<gene>
    <name evidence="2" type="ORF">ORQ98_27600</name>
</gene>
<feature type="domain" description="Orc1-like AAA ATPase" evidence="1">
    <location>
        <begin position="281"/>
        <end position="452"/>
    </location>
</feature>
<reference evidence="2 3" key="1">
    <citation type="submission" date="2022-11" db="EMBL/GenBank/DDBJ databases">
        <title>Spartinivicinus poritis sp. nov., isolated from scleractinian coral Porites lutea.</title>
        <authorList>
            <person name="Zhang G."/>
            <person name="Cai L."/>
            <person name="Wei Q."/>
        </authorList>
    </citation>
    <scope>NUCLEOTIDE SEQUENCE [LARGE SCALE GENOMIC DNA]</scope>
    <source>
        <strain evidence="2 3">A2-2</strain>
    </source>
</reference>